<accession>A0A8B7NMQ4</accession>
<evidence type="ECO:0000256" key="6">
    <source>
        <dbReference type="ARBA" id="ARBA00022894"/>
    </source>
</evidence>
<organism evidence="9 10">
    <name type="scientific">Hyalella azteca</name>
    <name type="common">Amphipod</name>
    <dbReference type="NCBI Taxonomy" id="294128"/>
    <lineage>
        <taxon>Eukaryota</taxon>
        <taxon>Metazoa</taxon>
        <taxon>Ecdysozoa</taxon>
        <taxon>Arthropoda</taxon>
        <taxon>Crustacea</taxon>
        <taxon>Multicrustacea</taxon>
        <taxon>Malacostraca</taxon>
        <taxon>Eumalacostraca</taxon>
        <taxon>Peracarida</taxon>
        <taxon>Amphipoda</taxon>
        <taxon>Senticaudata</taxon>
        <taxon>Talitrida</taxon>
        <taxon>Talitroidea</taxon>
        <taxon>Hyalellidae</taxon>
        <taxon>Hyalella</taxon>
    </lineage>
</organism>
<feature type="region of interest" description="Disordered" evidence="7">
    <location>
        <begin position="71"/>
        <end position="94"/>
    </location>
</feature>
<protein>
    <submittedName>
        <fullName evidence="10">Uncharacterized protein LOC108671444</fullName>
    </submittedName>
</protein>
<dbReference type="Pfam" id="PF06324">
    <property type="entry name" value="Pigment_DH"/>
    <property type="match status" value="1"/>
</dbReference>
<keyword evidence="8" id="KW-0732">Signal</keyword>
<dbReference type="GO" id="GO:0005576">
    <property type="term" value="C:extracellular region"/>
    <property type="evidence" value="ECO:0007669"/>
    <property type="project" value="UniProtKB-SubCell"/>
</dbReference>
<evidence type="ECO:0000256" key="5">
    <source>
        <dbReference type="ARBA" id="ARBA00022815"/>
    </source>
</evidence>
<dbReference type="GeneID" id="108671444"/>
<dbReference type="OrthoDB" id="6341481at2759"/>
<evidence type="ECO:0000313" key="9">
    <source>
        <dbReference type="Proteomes" id="UP000694843"/>
    </source>
</evidence>
<dbReference type="AlphaFoldDB" id="A0A8B7NMQ4"/>
<dbReference type="GO" id="GO:0045202">
    <property type="term" value="C:synapse"/>
    <property type="evidence" value="ECO:0007669"/>
    <property type="project" value="GOC"/>
</dbReference>
<dbReference type="GO" id="GO:0007268">
    <property type="term" value="P:chemical synaptic transmission"/>
    <property type="evidence" value="ECO:0007669"/>
    <property type="project" value="UniProtKB-KW"/>
</dbReference>
<evidence type="ECO:0000256" key="4">
    <source>
        <dbReference type="ARBA" id="ARBA00022702"/>
    </source>
</evidence>
<evidence type="ECO:0000256" key="3">
    <source>
        <dbReference type="ARBA" id="ARBA00022525"/>
    </source>
</evidence>
<gene>
    <name evidence="10" type="primary">LOC108671444</name>
</gene>
<feature type="chain" id="PRO_5034480193" evidence="8">
    <location>
        <begin position="21"/>
        <end position="123"/>
    </location>
</feature>
<sequence>MMNLSAHLLVSLALLISVSAQVDIADIAVSALTTPERLTIGEHASSILRLVEGGAADELLTKVQRLYDQRERQGTARAGGFVAPPSRSPGKRNSEIINSLLGLPKFLRGSLLSDQKNKNSDRS</sequence>
<reference evidence="10" key="1">
    <citation type="submission" date="2025-08" db="UniProtKB">
        <authorList>
            <consortium name="RefSeq"/>
        </authorList>
    </citation>
    <scope>IDENTIFICATION</scope>
    <source>
        <tissue evidence="10">Whole organism</tissue>
    </source>
</reference>
<dbReference type="Proteomes" id="UP000694843">
    <property type="component" value="Unplaced"/>
</dbReference>
<comment type="subcellular location">
    <subcellularLocation>
        <location evidence="1">Secreted</location>
    </subcellularLocation>
</comment>
<evidence type="ECO:0000256" key="2">
    <source>
        <dbReference type="ARBA" id="ARBA00010172"/>
    </source>
</evidence>
<keyword evidence="3" id="KW-0964">Secreted</keyword>
<comment type="similarity">
    <text evidence="2">Belongs to the arthropod PDH family.</text>
</comment>
<evidence type="ECO:0000256" key="7">
    <source>
        <dbReference type="SAM" id="MobiDB-lite"/>
    </source>
</evidence>
<dbReference type="RefSeq" id="XP_018014481.1">
    <property type="nucleotide sequence ID" value="XM_018158992.1"/>
</dbReference>
<feature type="signal peptide" evidence="8">
    <location>
        <begin position="1"/>
        <end position="20"/>
    </location>
</feature>
<keyword evidence="9" id="KW-1185">Reference proteome</keyword>
<keyword evidence="4" id="KW-0372">Hormone</keyword>
<dbReference type="KEGG" id="hazt:108671444"/>
<name>A0A8B7NMQ4_HYAAZ</name>
<evidence type="ECO:0000256" key="1">
    <source>
        <dbReference type="ARBA" id="ARBA00004613"/>
    </source>
</evidence>
<dbReference type="GO" id="GO:0009416">
    <property type="term" value="P:response to light stimulus"/>
    <property type="evidence" value="ECO:0007669"/>
    <property type="project" value="InterPro"/>
</dbReference>
<evidence type="ECO:0000256" key="8">
    <source>
        <dbReference type="SAM" id="SignalP"/>
    </source>
</evidence>
<dbReference type="GO" id="GO:0005179">
    <property type="term" value="F:hormone activity"/>
    <property type="evidence" value="ECO:0007669"/>
    <property type="project" value="UniProtKB-KW"/>
</dbReference>
<keyword evidence="6" id="KW-0529">Neurotransmitter</keyword>
<keyword evidence="5" id="KW-0027">Amidation</keyword>
<dbReference type="InterPro" id="IPR009396">
    <property type="entry name" value="Pigment_DH"/>
</dbReference>
<proteinExistence type="inferred from homology"/>
<evidence type="ECO:0000313" key="10">
    <source>
        <dbReference type="RefSeq" id="XP_018014481.1"/>
    </source>
</evidence>